<protein>
    <recommendedName>
        <fullName evidence="5">Cytochrome P450</fullName>
    </recommendedName>
</protein>
<evidence type="ECO:0000313" key="4">
    <source>
        <dbReference type="Proteomes" id="UP000198824"/>
    </source>
</evidence>
<dbReference type="InterPro" id="IPR001128">
    <property type="entry name" value="Cyt_P450"/>
</dbReference>
<dbReference type="Pfam" id="PF00067">
    <property type="entry name" value="p450"/>
    <property type="match status" value="1"/>
</dbReference>
<dbReference type="AlphaFoldDB" id="A0A1I6KIQ5"/>
<dbReference type="InterPro" id="IPR002397">
    <property type="entry name" value="Cyt_P450_B"/>
</dbReference>
<keyword evidence="2" id="KW-0349">Heme</keyword>
<dbReference type="GO" id="GO:0004497">
    <property type="term" value="F:monooxygenase activity"/>
    <property type="evidence" value="ECO:0007669"/>
    <property type="project" value="UniProtKB-KW"/>
</dbReference>
<dbReference type="CDD" id="cd00302">
    <property type="entry name" value="cytochrome_P450"/>
    <property type="match status" value="1"/>
</dbReference>
<dbReference type="EMBL" id="FOZG01000001">
    <property type="protein sequence ID" value="SFR91097.1"/>
    <property type="molecule type" value="Genomic_DNA"/>
</dbReference>
<evidence type="ECO:0008006" key="5">
    <source>
        <dbReference type="Google" id="ProtNLM"/>
    </source>
</evidence>
<dbReference type="Proteomes" id="UP000198824">
    <property type="component" value="Unassembled WGS sequence"/>
</dbReference>
<dbReference type="SUPFAM" id="SSF48264">
    <property type="entry name" value="Cytochrome P450"/>
    <property type="match status" value="1"/>
</dbReference>
<keyword evidence="2" id="KW-0479">Metal-binding</keyword>
<dbReference type="PRINTS" id="PR00359">
    <property type="entry name" value="BP450"/>
</dbReference>
<organism evidence="3 4">
    <name type="scientific">Sphingomonas jatrophae</name>
    <dbReference type="NCBI Taxonomy" id="1166337"/>
    <lineage>
        <taxon>Bacteria</taxon>
        <taxon>Pseudomonadati</taxon>
        <taxon>Pseudomonadota</taxon>
        <taxon>Alphaproteobacteria</taxon>
        <taxon>Sphingomonadales</taxon>
        <taxon>Sphingomonadaceae</taxon>
        <taxon>Sphingomonas</taxon>
    </lineage>
</organism>
<dbReference type="PANTHER" id="PTHR46696">
    <property type="entry name" value="P450, PUTATIVE (EUROFUNG)-RELATED"/>
    <property type="match status" value="1"/>
</dbReference>
<dbReference type="GO" id="GO:0020037">
    <property type="term" value="F:heme binding"/>
    <property type="evidence" value="ECO:0007669"/>
    <property type="project" value="InterPro"/>
</dbReference>
<keyword evidence="4" id="KW-1185">Reference proteome</keyword>
<keyword evidence="2" id="KW-0503">Monooxygenase</keyword>
<evidence type="ECO:0000256" key="1">
    <source>
        <dbReference type="ARBA" id="ARBA00010617"/>
    </source>
</evidence>
<proteinExistence type="inferred from homology"/>
<evidence type="ECO:0000256" key="2">
    <source>
        <dbReference type="RuleBase" id="RU000461"/>
    </source>
</evidence>
<evidence type="ECO:0000313" key="3">
    <source>
        <dbReference type="EMBL" id="SFR91097.1"/>
    </source>
</evidence>
<dbReference type="InterPro" id="IPR036396">
    <property type="entry name" value="Cyt_P450_sf"/>
</dbReference>
<dbReference type="RefSeq" id="WP_242653376.1">
    <property type="nucleotide sequence ID" value="NZ_FOZG01000001.1"/>
</dbReference>
<keyword evidence="2" id="KW-0408">Iron</keyword>
<dbReference type="InterPro" id="IPR017972">
    <property type="entry name" value="Cyt_P450_CS"/>
</dbReference>
<dbReference type="GO" id="GO:0005506">
    <property type="term" value="F:iron ion binding"/>
    <property type="evidence" value="ECO:0007669"/>
    <property type="project" value="InterPro"/>
</dbReference>
<dbReference type="GO" id="GO:0016705">
    <property type="term" value="F:oxidoreductase activity, acting on paired donors, with incorporation or reduction of molecular oxygen"/>
    <property type="evidence" value="ECO:0007669"/>
    <property type="project" value="InterPro"/>
</dbReference>
<dbReference type="Gene3D" id="1.10.630.10">
    <property type="entry name" value="Cytochrome P450"/>
    <property type="match status" value="1"/>
</dbReference>
<dbReference type="STRING" id="1166337.SAMN05192580_1783"/>
<reference evidence="3 4" key="1">
    <citation type="submission" date="2016-10" db="EMBL/GenBank/DDBJ databases">
        <authorList>
            <person name="de Groot N.N."/>
        </authorList>
    </citation>
    <scope>NUCLEOTIDE SEQUENCE [LARGE SCALE GENOMIC DNA]</scope>
    <source>
        <strain evidence="3 4">S5-249</strain>
    </source>
</reference>
<sequence>MASQIDARRTAFGRLPETCPVEQDADGVWHVRSFAAARQLLRGDQTRQAGFKAELVERLPEKGKTPILFLEGKLHHEQRRLTAPFFTPRAVDTRYRGLMAGLADGVLGRFTAAGRGELSAMGMEMAVGVAAQVVGLTDSRVPGLDRRINAFFAGGLDDTGGRLRRTWSALVAQARLLRFYWLDVRPAIAARRKAPREDVISHLLAGGYKGSEILTECITYAAAGMVTTREFITVCAWHLLENDAVRARYLAADEPARHALLEEILRLEPVVGTLFRRTTAEVALGDDASGGAAIPKGALVAVDLRAVNADPAVSGEAPLTLNPDRCPAHRAGAPVMSFGDGHHRCPGSFLAIQETDIFLMRLLAIPGLRLERDPKVGWNDLVTGYELREAWLTCDAARDQQASRTSASG</sequence>
<comment type="similarity">
    <text evidence="1 2">Belongs to the cytochrome P450 family.</text>
</comment>
<name>A0A1I6KIQ5_9SPHN</name>
<dbReference type="PROSITE" id="PS00086">
    <property type="entry name" value="CYTOCHROME_P450"/>
    <property type="match status" value="1"/>
</dbReference>
<keyword evidence="2" id="KW-0560">Oxidoreductase</keyword>
<dbReference type="PANTHER" id="PTHR46696:SF1">
    <property type="entry name" value="CYTOCHROME P450 YJIB-RELATED"/>
    <property type="match status" value="1"/>
</dbReference>
<gene>
    <name evidence="3" type="ORF">SAMN05192580_1783</name>
</gene>
<accession>A0A1I6KIQ5</accession>